<dbReference type="PROSITE" id="PS51447">
    <property type="entry name" value="FDX_ACB"/>
    <property type="match status" value="1"/>
</dbReference>
<dbReference type="GO" id="GO:0000049">
    <property type="term" value="F:tRNA binding"/>
    <property type="evidence" value="ECO:0007669"/>
    <property type="project" value="UniProtKB-KW"/>
</dbReference>
<keyword evidence="11" id="KW-0547">Nucleotide-binding</keyword>
<evidence type="ECO:0000259" key="19">
    <source>
        <dbReference type="PROSITE" id="PS51447"/>
    </source>
</evidence>
<keyword evidence="7" id="KW-0963">Cytoplasm</keyword>
<dbReference type="InterPro" id="IPR036690">
    <property type="entry name" value="Fdx_antiC-bd_sf"/>
</dbReference>
<protein>
    <recommendedName>
        <fullName evidence="6">Phenylalanine--tRNA ligase beta subunit</fullName>
        <ecNumber evidence="5">6.1.1.20</ecNumber>
    </recommendedName>
    <alternativeName>
        <fullName evidence="17">Phenylalanyl-tRNA synthetase beta subunit</fullName>
    </alternativeName>
</protein>
<keyword evidence="16 20" id="KW-0030">Aminoacyl-tRNA synthetase</keyword>
<evidence type="ECO:0000256" key="1">
    <source>
        <dbReference type="ARBA" id="ARBA00001946"/>
    </source>
</evidence>
<evidence type="ECO:0000313" key="20">
    <source>
        <dbReference type="EMBL" id="STD19650.1"/>
    </source>
</evidence>
<evidence type="ECO:0000313" key="21">
    <source>
        <dbReference type="Proteomes" id="UP000255163"/>
    </source>
</evidence>
<dbReference type="Pfam" id="PF03147">
    <property type="entry name" value="FDX-ACB"/>
    <property type="match status" value="1"/>
</dbReference>
<evidence type="ECO:0000256" key="11">
    <source>
        <dbReference type="ARBA" id="ARBA00022741"/>
    </source>
</evidence>
<comment type="catalytic activity">
    <reaction evidence="18">
        <text>tRNA(Phe) + L-phenylalanine + ATP = L-phenylalanyl-tRNA(Phe) + AMP + diphosphate + H(+)</text>
        <dbReference type="Rhea" id="RHEA:19413"/>
        <dbReference type="Rhea" id="RHEA-COMP:9668"/>
        <dbReference type="Rhea" id="RHEA-COMP:9699"/>
        <dbReference type="ChEBI" id="CHEBI:15378"/>
        <dbReference type="ChEBI" id="CHEBI:30616"/>
        <dbReference type="ChEBI" id="CHEBI:33019"/>
        <dbReference type="ChEBI" id="CHEBI:58095"/>
        <dbReference type="ChEBI" id="CHEBI:78442"/>
        <dbReference type="ChEBI" id="CHEBI:78531"/>
        <dbReference type="ChEBI" id="CHEBI:456215"/>
        <dbReference type="EC" id="6.1.1.20"/>
    </reaction>
</comment>
<evidence type="ECO:0000256" key="7">
    <source>
        <dbReference type="ARBA" id="ARBA00022490"/>
    </source>
</evidence>
<evidence type="ECO:0000256" key="13">
    <source>
        <dbReference type="ARBA" id="ARBA00022842"/>
    </source>
</evidence>
<proteinExistence type="inferred from homology"/>
<evidence type="ECO:0000256" key="9">
    <source>
        <dbReference type="ARBA" id="ARBA00022598"/>
    </source>
</evidence>
<evidence type="ECO:0000256" key="8">
    <source>
        <dbReference type="ARBA" id="ARBA00022555"/>
    </source>
</evidence>
<dbReference type="FunFam" id="3.30.70.380:FF:000001">
    <property type="entry name" value="Phenylalanine--tRNA ligase beta subunit"/>
    <property type="match status" value="1"/>
</dbReference>
<dbReference type="InterPro" id="IPR005121">
    <property type="entry name" value="Fdx_antiC-bd"/>
</dbReference>
<evidence type="ECO:0000256" key="5">
    <source>
        <dbReference type="ARBA" id="ARBA00012814"/>
    </source>
</evidence>
<evidence type="ECO:0000256" key="17">
    <source>
        <dbReference type="ARBA" id="ARBA00033189"/>
    </source>
</evidence>
<dbReference type="SUPFAM" id="SSF54991">
    <property type="entry name" value="Anticodon-binding domain of PheRS"/>
    <property type="match status" value="1"/>
</dbReference>
<comment type="subcellular location">
    <subcellularLocation>
        <location evidence="2">Cytoplasm</location>
    </subcellularLocation>
</comment>
<evidence type="ECO:0000256" key="12">
    <source>
        <dbReference type="ARBA" id="ARBA00022840"/>
    </source>
</evidence>
<keyword evidence="8" id="KW-0820">tRNA-binding</keyword>
<evidence type="ECO:0000256" key="16">
    <source>
        <dbReference type="ARBA" id="ARBA00023146"/>
    </source>
</evidence>
<evidence type="ECO:0000256" key="15">
    <source>
        <dbReference type="ARBA" id="ARBA00022917"/>
    </source>
</evidence>
<dbReference type="GO" id="GO:0006412">
    <property type="term" value="P:translation"/>
    <property type="evidence" value="ECO:0007669"/>
    <property type="project" value="UniProtKB-KW"/>
</dbReference>
<gene>
    <name evidence="20" type="primary">pheT_2</name>
    <name evidence="20" type="ORF">NCTC12123_01435</name>
</gene>
<evidence type="ECO:0000256" key="18">
    <source>
        <dbReference type="ARBA" id="ARBA00049255"/>
    </source>
</evidence>
<comment type="similarity">
    <text evidence="3">Belongs to the phenylalanyl-tRNA synthetase beta subunit family. Type 1 subfamily.</text>
</comment>
<feature type="domain" description="FDX-ACB" evidence="19">
    <location>
        <begin position="1"/>
        <end position="78"/>
    </location>
</feature>
<keyword evidence="13" id="KW-0460">Magnesium</keyword>
<keyword evidence="9 20" id="KW-0436">Ligase</keyword>
<sequence>MCPQQIFLAECKKVGVNQVVGVNLFDVYRGKGVAEGFKSLAISLILQDTSRTLEEEEIAATVAKCVEALKERFQASLRD</sequence>
<dbReference type="AlphaFoldDB" id="A0A376F873"/>
<dbReference type="GO" id="GO:0005524">
    <property type="term" value="F:ATP binding"/>
    <property type="evidence" value="ECO:0007669"/>
    <property type="project" value="UniProtKB-KW"/>
</dbReference>
<accession>A0A376F873</accession>
<dbReference type="GO" id="GO:0005737">
    <property type="term" value="C:cytoplasm"/>
    <property type="evidence" value="ECO:0007669"/>
    <property type="project" value="UniProtKB-SubCell"/>
</dbReference>
<keyword evidence="14" id="KW-0694">RNA-binding</keyword>
<comment type="subunit">
    <text evidence="4">Tetramer of two alpha and two beta subunits.</text>
</comment>
<reference evidence="20 21" key="1">
    <citation type="submission" date="2018-06" db="EMBL/GenBank/DDBJ databases">
        <authorList>
            <consortium name="Pathogen Informatics"/>
            <person name="Doyle S."/>
        </authorList>
    </citation>
    <scope>NUCLEOTIDE SEQUENCE [LARGE SCALE GENOMIC DNA]</scope>
    <source>
        <strain evidence="20 21">NCTC12123</strain>
    </source>
</reference>
<evidence type="ECO:0000256" key="14">
    <source>
        <dbReference type="ARBA" id="ARBA00022884"/>
    </source>
</evidence>
<dbReference type="GO" id="GO:0046872">
    <property type="term" value="F:metal ion binding"/>
    <property type="evidence" value="ECO:0007669"/>
    <property type="project" value="UniProtKB-KW"/>
</dbReference>
<dbReference type="EC" id="6.1.1.20" evidence="5"/>
<dbReference type="Proteomes" id="UP000255163">
    <property type="component" value="Unassembled WGS sequence"/>
</dbReference>
<name>A0A376F873_ENTAS</name>
<evidence type="ECO:0000256" key="2">
    <source>
        <dbReference type="ARBA" id="ARBA00004496"/>
    </source>
</evidence>
<evidence type="ECO:0000256" key="10">
    <source>
        <dbReference type="ARBA" id="ARBA00022723"/>
    </source>
</evidence>
<keyword evidence="10" id="KW-0479">Metal-binding</keyword>
<evidence type="ECO:0000256" key="6">
    <source>
        <dbReference type="ARBA" id="ARBA00017032"/>
    </source>
</evidence>
<dbReference type="Gene3D" id="3.30.70.380">
    <property type="entry name" value="Ferrodoxin-fold anticodon-binding domain"/>
    <property type="match status" value="1"/>
</dbReference>
<keyword evidence="15" id="KW-0648">Protein biosynthesis</keyword>
<dbReference type="GO" id="GO:0004826">
    <property type="term" value="F:phenylalanine-tRNA ligase activity"/>
    <property type="evidence" value="ECO:0007669"/>
    <property type="project" value="UniProtKB-EC"/>
</dbReference>
<organism evidence="20 21">
    <name type="scientific">Enterobacter asburiae</name>
    <dbReference type="NCBI Taxonomy" id="61645"/>
    <lineage>
        <taxon>Bacteria</taxon>
        <taxon>Pseudomonadati</taxon>
        <taxon>Pseudomonadota</taxon>
        <taxon>Gammaproteobacteria</taxon>
        <taxon>Enterobacterales</taxon>
        <taxon>Enterobacteriaceae</taxon>
        <taxon>Enterobacter</taxon>
        <taxon>Enterobacter cloacae complex</taxon>
    </lineage>
</organism>
<comment type="cofactor">
    <cofactor evidence="1">
        <name>Mg(2+)</name>
        <dbReference type="ChEBI" id="CHEBI:18420"/>
    </cofactor>
</comment>
<keyword evidence="12" id="KW-0067">ATP-binding</keyword>
<evidence type="ECO:0000256" key="3">
    <source>
        <dbReference type="ARBA" id="ARBA00008653"/>
    </source>
</evidence>
<dbReference type="SMART" id="SM00896">
    <property type="entry name" value="FDX-ACB"/>
    <property type="match status" value="1"/>
</dbReference>
<evidence type="ECO:0000256" key="4">
    <source>
        <dbReference type="ARBA" id="ARBA00011209"/>
    </source>
</evidence>
<dbReference type="EMBL" id="UFYI01000007">
    <property type="protein sequence ID" value="STD19650.1"/>
    <property type="molecule type" value="Genomic_DNA"/>
</dbReference>